<evidence type="ECO:0000313" key="3">
    <source>
        <dbReference type="Proteomes" id="UP000660668"/>
    </source>
</evidence>
<accession>A0A930VPH9</accession>
<dbReference type="InterPro" id="IPR036390">
    <property type="entry name" value="WH_DNA-bd_sf"/>
</dbReference>
<dbReference type="GO" id="GO:0003700">
    <property type="term" value="F:DNA-binding transcription factor activity"/>
    <property type="evidence" value="ECO:0007669"/>
    <property type="project" value="InterPro"/>
</dbReference>
<organism evidence="2 3">
    <name type="scientific">Nocardioides agariphilus</name>
    <dbReference type="NCBI Taxonomy" id="433664"/>
    <lineage>
        <taxon>Bacteria</taxon>
        <taxon>Bacillati</taxon>
        <taxon>Actinomycetota</taxon>
        <taxon>Actinomycetes</taxon>
        <taxon>Propionibacteriales</taxon>
        <taxon>Nocardioidaceae</taxon>
        <taxon>Nocardioides</taxon>
    </lineage>
</organism>
<feature type="domain" description="HTH marR-type" evidence="1">
    <location>
        <begin position="14"/>
        <end position="64"/>
    </location>
</feature>
<proteinExistence type="predicted"/>
<dbReference type="Pfam" id="PF12802">
    <property type="entry name" value="MarR_2"/>
    <property type="match status" value="1"/>
</dbReference>
<sequence>MLPVSREWTFLSNHGHVLVSLARDPEARMRDVAEAVGITERAVQQIVHDLVDEGYLHKSKTGRRNRYRVVAGAHFRHHLEAGLTLGPFLELVNGPRGGADRG</sequence>
<gene>
    <name evidence="2" type="ORF">ISU10_12140</name>
</gene>
<reference evidence="2" key="1">
    <citation type="submission" date="2020-11" db="EMBL/GenBank/DDBJ databases">
        <title>Nocardioides cynanchi sp. nov., isolated from soil of rhizosphere of Cynanchum wilfordii.</title>
        <authorList>
            <person name="Lee J.-S."/>
            <person name="Suh M.K."/>
            <person name="Kim J.-S."/>
        </authorList>
    </citation>
    <scope>NUCLEOTIDE SEQUENCE</scope>
    <source>
        <strain evidence="2">KCTC 19276</strain>
    </source>
</reference>
<dbReference type="Gene3D" id="1.10.10.10">
    <property type="entry name" value="Winged helix-like DNA-binding domain superfamily/Winged helix DNA-binding domain"/>
    <property type="match status" value="1"/>
</dbReference>
<dbReference type="InterPro" id="IPR000835">
    <property type="entry name" value="HTH_MarR-typ"/>
</dbReference>
<evidence type="ECO:0000313" key="2">
    <source>
        <dbReference type="EMBL" id="MBF4768515.1"/>
    </source>
</evidence>
<evidence type="ECO:0000259" key="1">
    <source>
        <dbReference type="Pfam" id="PF12802"/>
    </source>
</evidence>
<comment type="caution">
    <text evidence="2">The sequence shown here is derived from an EMBL/GenBank/DDBJ whole genome shotgun (WGS) entry which is preliminary data.</text>
</comment>
<dbReference type="SUPFAM" id="SSF46785">
    <property type="entry name" value="Winged helix' DNA-binding domain"/>
    <property type="match status" value="1"/>
</dbReference>
<protein>
    <submittedName>
        <fullName evidence="2">MarR family transcriptional regulator</fullName>
    </submittedName>
</protein>
<dbReference type="Proteomes" id="UP000660668">
    <property type="component" value="Unassembled WGS sequence"/>
</dbReference>
<dbReference type="EMBL" id="JADKPO010000014">
    <property type="protein sequence ID" value="MBF4768515.1"/>
    <property type="molecule type" value="Genomic_DNA"/>
</dbReference>
<dbReference type="AlphaFoldDB" id="A0A930VPH9"/>
<dbReference type="InterPro" id="IPR036388">
    <property type="entry name" value="WH-like_DNA-bd_sf"/>
</dbReference>
<name>A0A930VPH9_9ACTN</name>
<keyword evidence="3" id="KW-1185">Reference proteome</keyword>